<dbReference type="PANTHER" id="PTHR15615:SF118">
    <property type="entry name" value="CYCLIN, HYPOTHETICAL (EUROFUNG)"/>
    <property type="match status" value="1"/>
</dbReference>
<dbReference type="CDD" id="cd20557">
    <property type="entry name" value="CYCLIN_ScPCL1-like"/>
    <property type="match status" value="1"/>
</dbReference>
<sequence length="668" mass="72729">MGTTYQVPNMASYENNHVHHSAYASKLGHAERTRGALGDSIYDATTRYSTSQEHAHQPQYQQAYSHHQQQTQPQRHTRASHSTTNSQPSTSRPPTRPTTPSSAMSGKSQSDAATAARDAAMVLHNLQIPTCISPNGGDLADFTAQITCLFWFESIQTLEAAENIGSLPPNTPPARLTENALPLPSFKKWVHTVLSTTQVTQNVIILALMFIYRLKVKNPVVKGRSGSEYRLLTVALMLGNKFLDDNTYTNKTWAEVSGISVTEIHVMEVEFLSNMRYGLLASKEEWEEWLVKLAKFWEYCEHAQRPAPSPLVLPSTGHRSSFVSPLPSPTGMLPPAGYQTPQALHTYSPTSNAPLGSSNAPWPTVYQQSSATSPLALKPVLQGYRKRGYADEDPTEPPPKRMSRHQLPSQSQPQLPGQDLSYQASEDQSRRFVPSSAATSESLRLPVPSLSLNTNTQSLPSGLTQASAGQYATHQPSALSLPPLVPGVRAMSTVFPPSATTFAPQLPVLGSTGPSIPPLSVPSITPTASFPPSNYGTPTKRLSPQSALTPGAGAYASSPLTDSFGNHNLTPMGNMGNGSGVRTPISNSPSIYLQQRPSPYKPVRHVNTLLYPPPSAFLHEYHISNAVPPTQMHYQPLGRRNEFRTGVVPEFAMARNNLFHPGQHHGLP</sequence>
<dbReference type="EMBL" id="KV875110">
    <property type="protein sequence ID" value="OIW22739.1"/>
    <property type="molecule type" value="Genomic_DNA"/>
</dbReference>
<dbReference type="Proteomes" id="UP000182658">
    <property type="component" value="Unassembled WGS sequence"/>
</dbReference>
<feature type="compositionally biased region" description="Low complexity" evidence="1">
    <location>
        <begin position="82"/>
        <end position="102"/>
    </location>
</feature>
<protein>
    <recommendedName>
        <fullName evidence="4">Cyclin-domain-containing protein</fullName>
    </recommendedName>
</protein>
<dbReference type="AlphaFoldDB" id="A0A1J7I5U7"/>
<accession>A0A1J7I5U7</accession>
<dbReference type="Pfam" id="PF08613">
    <property type="entry name" value="Cyclin"/>
    <property type="match status" value="1"/>
</dbReference>
<dbReference type="InterPro" id="IPR013922">
    <property type="entry name" value="Cyclin_PHO80-like"/>
</dbReference>
<feature type="non-terminal residue" evidence="2">
    <location>
        <position position="668"/>
    </location>
</feature>
<feature type="compositionally biased region" description="Low complexity" evidence="1">
    <location>
        <begin position="57"/>
        <end position="74"/>
    </location>
</feature>
<dbReference type="SUPFAM" id="SSF47954">
    <property type="entry name" value="Cyclin-like"/>
    <property type="match status" value="1"/>
</dbReference>
<dbReference type="OrthoDB" id="244495at2759"/>
<feature type="compositionally biased region" description="Polar residues" evidence="1">
    <location>
        <begin position="450"/>
        <end position="470"/>
    </location>
</feature>
<dbReference type="GO" id="GO:0019901">
    <property type="term" value="F:protein kinase binding"/>
    <property type="evidence" value="ECO:0007669"/>
    <property type="project" value="InterPro"/>
</dbReference>
<feature type="compositionally biased region" description="Low complexity" evidence="1">
    <location>
        <begin position="406"/>
        <end position="421"/>
    </location>
</feature>
<evidence type="ECO:0000256" key="1">
    <source>
        <dbReference type="SAM" id="MobiDB-lite"/>
    </source>
</evidence>
<dbReference type="GO" id="GO:0005634">
    <property type="term" value="C:nucleus"/>
    <property type="evidence" value="ECO:0007669"/>
    <property type="project" value="TreeGrafter"/>
</dbReference>
<dbReference type="PANTHER" id="PTHR15615">
    <property type="match status" value="1"/>
</dbReference>
<dbReference type="InterPro" id="IPR036915">
    <property type="entry name" value="Cyclin-like_sf"/>
</dbReference>
<evidence type="ECO:0000313" key="3">
    <source>
        <dbReference type="Proteomes" id="UP000182658"/>
    </source>
</evidence>
<dbReference type="InParanoid" id="A0A1J7I5U7"/>
<gene>
    <name evidence="2" type="ORF">CONLIGDRAFT_552219</name>
</gene>
<proteinExistence type="predicted"/>
<reference evidence="2 3" key="1">
    <citation type="submission" date="2016-10" db="EMBL/GenBank/DDBJ databases">
        <title>Draft genome sequence of Coniochaeta ligniaria NRRL30616, a lignocellulolytic fungus for bioabatement of inhibitors in plant biomass hydrolysates.</title>
        <authorList>
            <consortium name="DOE Joint Genome Institute"/>
            <person name="Jimenez D.J."/>
            <person name="Hector R.E."/>
            <person name="Riley R."/>
            <person name="Sun H."/>
            <person name="Grigoriev I.V."/>
            <person name="Van Elsas J.D."/>
            <person name="Nichols N.N."/>
        </authorList>
    </citation>
    <scope>NUCLEOTIDE SEQUENCE [LARGE SCALE GENOMIC DNA]</scope>
    <source>
        <strain evidence="2 3">NRRL 30616</strain>
    </source>
</reference>
<feature type="region of interest" description="Disordered" evidence="1">
    <location>
        <begin position="311"/>
        <end position="359"/>
    </location>
</feature>
<organism evidence="2 3">
    <name type="scientific">Coniochaeta ligniaria NRRL 30616</name>
    <dbReference type="NCBI Taxonomy" id="1408157"/>
    <lineage>
        <taxon>Eukaryota</taxon>
        <taxon>Fungi</taxon>
        <taxon>Dikarya</taxon>
        <taxon>Ascomycota</taxon>
        <taxon>Pezizomycotina</taxon>
        <taxon>Sordariomycetes</taxon>
        <taxon>Sordariomycetidae</taxon>
        <taxon>Coniochaetales</taxon>
        <taxon>Coniochaetaceae</taxon>
        <taxon>Coniochaeta</taxon>
    </lineage>
</organism>
<dbReference type="GO" id="GO:0016538">
    <property type="term" value="F:cyclin-dependent protein serine/threonine kinase regulator activity"/>
    <property type="evidence" value="ECO:0007669"/>
    <property type="project" value="TreeGrafter"/>
</dbReference>
<feature type="region of interest" description="Disordered" evidence="1">
    <location>
        <begin position="388"/>
        <end position="470"/>
    </location>
</feature>
<keyword evidence="3" id="KW-1185">Reference proteome</keyword>
<name>A0A1J7I5U7_9PEZI</name>
<evidence type="ECO:0000313" key="2">
    <source>
        <dbReference type="EMBL" id="OIW22739.1"/>
    </source>
</evidence>
<dbReference type="Gene3D" id="1.10.472.10">
    <property type="entry name" value="Cyclin-like"/>
    <property type="match status" value="1"/>
</dbReference>
<feature type="compositionally biased region" description="Polar residues" evidence="1">
    <location>
        <begin position="339"/>
        <end position="359"/>
    </location>
</feature>
<dbReference type="GO" id="GO:0000307">
    <property type="term" value="C:cyclin-dependent protein kinase holoenzyme complex"/>
    <property type="evidence" value="ECO:0007669"/>
    <property type="project" value="TreeGrafter"/>
</dbReference>
<evidence type="ECO:0008006" key="4">
    <source>
        <dbReference type="Google" id="ProtNLM"/>
    </source>
</evidence>
<feature type="region of interest" description="Disordered" evidence="1">
    <location>
        <begin position="48"/>
        <end position="115"/>
    </location>
</feature>
<dbReference type="STRING" id="1408157.A0A1J7I5U7"/>